<dbReference type="Proteomes" id="UP000799754">
    <property type="component" value="Unassembled WGS sequence"/>
</dbReference>
<evidence type="ECO:0000313" key="2">
    <source>
        <dbReference type="Proteomes" id="UP000799754"/>
    </source>
</evidence>
<proteinExistence type="predicted"/>
<reference evidence="1" key="1">
    <citation type="journal article" date="2020" name="Stud. Mycol.">
        <title>101 Dothideomycetes genomes: a test case for predicting lifestyles and emergence of pathogens.</title>
        <authorList>
            <person name="Haridas S."/>
            <person name="Albert R."/>
            <person name="Binder M."/>
            <person name="Bloem J."/>
            <person name="Labutti K."/>
            <person name="Salamov A."/>
            <person name="Andreopoulos B."/>
            <person name="Baker S."/>
            <person name="Barry K."/>
            <person name="Bills G."/>
            <person name="Bluhm B."/>
            <person name="Cannon C."/>
            <person name="Castanera R."/>
            <person name="Culley D."/>
            <person name="Daum C."/>
            <person name="Ezra D."/>
            <person name="Gonzalez J."/>
            <person name="Henrissat B."/>
            <person name="Kuo A."/>
            <person name="Liang C."/>
            <person name="Lipzen A."/>
            <person name="Lutzoni F."/>
            <person name="Magnuson J."/>
            <person name="Mondo S."/>
            <person name="Nolan M."/>
            <person name="Ohm R."/>
            <person name="Pangilinan J."/>
            <person name="Park H.-J."/>
            <person name="Ramirez L."/>
            <person name="Alfaro M."/>
            <person name="Sun H."/>
            <person name="Tritt A."/>
            <person name="Yoshinaga Y."/>
            <person name="Zwiers L.-H."/>
            <person name="Turgeon B."/>
            <person name="Goodwin S."/>
            <person name="Spatafora J."/>
            <person name="Crous P."/>
            <person name="Grigoriev I."/>
        </authorList>
    </citation>
    <scope>NUCLEOTIDE SEQUENCE</scope>
    <source>
        <strain evidence="1">CBS 525.71</strain>
    </source>
</reference>
<sequence>THLYVCTEQAQGGNCKNIELSIGRCYNLEKAFDNNVSSAGPDEGTFCTLDRSCRGKAIRFTNPGISDFTKNRFDNELSGVSCDFIWGWSKKSG</sequence>
<dbReference type="EMBL" id="MU006728">
    <property type="protein sequence ID" value="KAF2624975.1"/>
    <property type="molecule type" value="Genomic_DNA"/>
</dbReference>
<accession>A0ACB6RSN2</accession>
<comment type="caution">
    <text evidence="1">The sequence shown here is derived from an EMBL/GenBank/DDBJ whole genome shotgun (WGS) entry which is preliminary data.</text>
</comment>
<evidence type="ECO:0000313" key="1">
    <source>
        <dbReference type="EMBL" id="KAF2624975.1"/>
    </source>
</evidence>
<gene>
    <name evidence="1" type="ORF">BU25DRAFT_347095</name>
</gene>
<name>A0ACB6RSN2_9PLEO</name>
<organism evidence="1 2">
    <name type="scientific">Macroventuria anomochaeta</name>
    <dbReference type="NCBI Taxonomy" id="301207"/>
    <lineage>
        <taxon>Eukaryota</taxon>
        <taxon>Fungi</taxon>
        <taxon>Dikarya</taxon>
        <taxon>Ascomycota</taxon>
        <taxon>Pezizomycotina</taxon>
        <taxon>Dothideomycetes</taxon>
        <taxon>Pleosporomycetidae</taxon>
        <taxon>Pleosporales</taxon>
        <taxon>Pleosporineae</taxon>
        <taxon>Didymellaceae</taxon>
        <taxon>Macroventuria</taxon>
    </lineage>
</organism>
<protein>
    <submittedName>
        <fullName evidence="1">Uncharacterized protein</fullName>
    </submittedName>
</protein>
<feature type="non-terminal residue" evidence="1">
    <location>
        <position position="1"/>
    </location>
</feature>
<keyword evidence="2" id="KW-1185">Reference proteome</keyword>